<gene>
    <name evidence="6" type="ORF">WR25_08749</name>
</gene>
<dbReference type="AlphaFoldDB" id="A0A2A2KJQ7"/>
<feature type="transmembrane region" description="Helical" evidence="3">
    <location>
        <begin position="275"/>
        <end position="296"/>
    </location>
</feature>
<feature type="region of interest" description="Disordered" evidence="2">
    <location>
        <begin position="464"/>
        <end position="490"/>
    </location>
</feature>
<comment type="caution">
    <text evidence="1">Lacks conserved residue(s) required for the propagation of feature annotation.</text>
</comment>
<organism evidence="6 7">
    <name type="scientific">Diploscapter pachys</name>
    <dbReference type="NCBI Taxonomy" id="2018661"/>
    <lineage>
        <taxon>Eukaryota</taxon>
        <taxon>Metazoa</taxon>
        <taxon>Ecdysozoa</taxon>
        <taxon>Nematoda</taxon>
        <taxon>Chromadorea</taxon>
        <taxon>Rhabditida</taxon>
        <taxon>Rhabditina</taxon>
        <taxon>Rhabditomorpha</taxon>
        <taxon>Rhabditoidea</taxon>
        <taxon>Rhabditidae</taxon>
        <taxon>Diploscapter</taxon>
    </lineage>
</organism>
<feature type="compositionally biased region" description="Low complexity" evidence="2">
    <location>
        <begin position="472"/>
        <end position="490"/>
    </location>
</feature>
<dbReference type="PROSITE" id="PS50215">
    <property type="entry name" value="ADAM_MEPRO"/>
    <property type="match status" value="1"/>
</dbReference>
<protein>
    <recommendedName>
        <fullName evidence="5">Peptidase M12B domain-containing protein</fullName>
    </recommendedName>
</protein>
<comment type="caution">
    <text evidence="6">The sequence shown here is derived from an EMBL/GenBank/DDBJ whole genome shotgun (WGS) entry which is preliminary data.</text>
</comment>
<feature type="active site" evidence="1">
    <location>
        <position position="169"/>
    </location>
</feature>
<keyword evidence="4" id="KW-0732">Signal</keyword>
<dbReference type="InterPro" id="IPR001590">
    <property type="entry name" value="Peptidase_M12B"/>
</dbReference>
<dbReference type="InterPro" id="IPR036436">
    <property type="entry name" value="Disintegrin_dom_sf"/>
</dbReference>
<feature type="region of interest" description="Disordered" evidence="2">
    <location>
        <begin position="367"/>
        <end position="400"/>
    </location>
</feature>
<keyword evidence="3" id="KW-1133">Transmembrane helix</keyword>
<evidence type="ECO:0000313" key="6">
    <source>
        <dbReference type="EMBL" id="PAV74181.1"/>
    </source>
</evidence>
<dbReference type="Gene3D" id="4.10.70.10">
    <property type="entry name" value="Disintegrin domain"/>
    <property type="match status" value="1"/>
</dbReference>
<sequence length="490" mass="54421">MCLCSFVLVLCLSASIVESSHWKREAAVWGESVPSYAQAEINYPLTYLHTVIFVDDNITAYYEFDMHRVKEAVMQLAASANAYLYQLKISLVVLDVFQTMRSDLSLYTFVEYRNQRLHKLPEHDIAVLLSHKYAGGLAFVGGICTKQNAMLCGFYPNDPAGLGSIFFHEIAHLVGVPHRSPNSSLYVPNCSKKCQGKQNCLKIPAFEHSCTAQSFVNLIPRIKCLKTAPMPISHSLSICGNGLVEPGEECDCGLARRCSDLNCEAALCLYRIHPAILWLLSVIFLCAASLVFYAYLRFRGHNLHSFTAGLKSRMFNCFKQPQQSKCSTSSLDQIDSLTCSPYQYRKQHIQSLANPKATLLQECSSQSSQRTATLQRPNRPSQPPPPPPKATLHIDPKGSNFYEVPTRLASQTTATDQEDRISWKFDDFDSEGESSSTAYRSYIMSAGIPTVPTYPSHFPISRVTVNTDDSGHTTSTDFGSSSGSSLSRHS</sequence>
<feature type="binding site" evidence="1">
    <location>
        <position position="168"/>
    </location>
    <ligand>
        <name>Zn(2+)</name>
        <dbReference type="ChEBI" id="CHEBI:29105"/>
        <note>catalytic</note>
    </ligand>
</feature>
<feature type="signal peptide" evidence="4">
    <location>
        <begin position="1"/>
        <end position="19"/>
    </location>
</feature>
<dbReference type="Pfam" id="PF01421">
    <property type="entry name" value="Reprolysin"/>
    <property type="match status" value="1"/>
</dbReference>
<proteinExistence type="predicted"/>
<dbReference type="GO" id="GO:0004222">
    <property type="term" value="F:metalloendopeptidase activity"/>
    <property type="evidence" value="ECO:0007669"/>
    <property type="project" value="InterPro"/>
</dbReference>
<evidence type="ECO:0000256" key="1">
    <source>
        <dbReference type="PROSITE-ProRule" id="PRU00276"/>
    </source>
</evidence>
<evidence type="ECO:0000313" key="7">
    <source>
        <dbReference type="Proteomes" id="UP000218231"/>
    </source>
</evidence>
<keyword evidence="1" id="KW-0862">Zinc</keyword>
<feature type="binding site" evidence="1">
    <location>
        <position position="178"/>
    </location>
    <ligand>
        <name>Zn(2+)</name>
        <dbReference type="ChEBI" id="CHEBI:29105"/>
        <note>catalytic</note>
    </ligand>
</feature>
<dbReference type="GO" id="GO:0006508">
    <property type="term" value="P:proteolysis"/>
    <property type="evidence" value="ECO:0007669"/>
    <property type="project" value="InterPro"/>
</dbReference>
<keyword evidence="1" id="KW-0479">Metal-binding</keyword>
<dbReference type="Proteomes" id="UP000218231">
    <property type="component" value="Unassembled WGS sequence"/>
</dbReference>
<keyword evidence="7" id="KW-1185">Reference proteome</keyword>
<dbReference type="OrthoDB" id="5951731at2759"/>
<dbReference type="PANTHER" id="PTHR11905">
    <property type="entry name" value="ADAM A DISINTEGRIN AND METALLOPROTEASE DOMAIN"/>
    <property type="match status" value="1"/>
</dbReference>
<keyword evidence="3" id="KW-0812">Transmembrane</keyword>
<evidence type="ECO:0000256" key="2">
    <source>
        <dbReference type="SAM" id="MobiDB-lite"/>
    </source>
</evidence>
<dbReference type="InterPro" id="IPR024079">
    <property type="entry name" value="MetalloPept_cat_dom_sf"/>
</dbReference>
<dbReference type="SUPFAM" id="SSF55486">
    <property type="entry name" value="Metalloproteases ('zincins'), catalytic domain"/>
    <property type="match status" value="1"/>
</dbReference>
<feature type="domain" description="Peptidase M12B" evidence="5">
    <location>
        <begin position="46"/>
        <end position="217"/>
    </location>
</feature>
<dbReference type="STRING" id="2018661.A0A2A2KJQ7"/>
<keyword evidence="3" id="KW-0472">Membrane</keyword>
<evidence type="ECO:0000256" key="4">
    <source>
        <dbReference type="SAM" id="SignalP"/>
    </source>
</evidence>
<dbReference type="EMBL" id="LIAE01008391">
    <property type="protein sequence ID" value="PAV74181.1"/>
    <property type="molecule type" value="Genomic_DNA"/>
</dbReference>
<reference evidence="6 7" key="1">
    <citation type="journal article" date="2017" name="Curr. Biol.">
        <title>Genome architecture and evolution of a unichromosomal asexual nematode.</title>
        <authorList>
            <person name="Fradin H."/>
            <person name="Zegar C."/>
            <person name="Gutwein M."/>
            <person name="Lucas J."/>
            <person name="Kovtun M."/>
            <person name="Corcoran D."/>
            <person name="Baugh L.R."/>
            <person name="Kiontke K."/>
            <person name="Gunsalus K."/>
            <person name="Fitch D.H."/>
            <person name="Piano F."/>
        </authorList>
    </citation>
    <scope>NUCLEOTIDE SEQUENCE [LARGE SCALE GENOMIC DNA]</scope>
    <source>
        <strain evidence="6">PF1309</strain>
    </source>
</reference>
<dbReference type="GO" id="GO:0046872">
    <property type="term" value="F:metal ion binding"/>
    <property type="evidence" value="ECO:0007669"/>
    <property type="project" value="UniProtKB-KW"/>
</dbReference>
<dbReference type="PANTHER" id="PTHR11905:SF250">
    <property type="entry name" value="PEPTIDASE M12B DOMAIN-CONTAINING PROTEIN"/>
    <property type="match status" value="1"/>
</dbReference>
<feature type="binding site" evidence="1">
    <location>
        <position position="172"/>
    </location>
    <ligand>
        <name>Zn(2+)</name>
        <dbReference type="ChEBI" id="CHEBI:29105"/>
        <note>catalytic</note>
    </ligand>
</feature>
<accession>A0A2A2KJQ7</accession>
<feature type="compositionally biased region" description="Pro residues" evidence="2">
    <location>
        <begin position="380"/>
        <end position="389"/>
    </location>
</feature>
<name>A0A2A2KJQ7_9BILA</name>
<evidence type="ECO:0000259" key="5">
    <source>
        <dbReference type="PROSITE" id="PS50215"/>
    </source>
</evidence>
<dbReference type="Gene3D" id="3.40.390.10">
    <property type="entry name" value="Collagenase (Catalytic Domain)"/>
    <property type="match status" value="1"/>
</dbReference>
<feature type="chain" id="PRO_5012991245" description="Peptidase M12B domain-containing protein" evidence="4">
    <location>
        <begin position="20"/>
        <end position="490"/>
    </location>
</feature>
<evidence type="ECO:0000256" key="3">
    <source>
        <dbReference type="SAM" id="Phobius"/>
    </source>
</evidence>